<feature type="transmembrane region" description="Helical" evidence="1">
    <location>
        <begin position="57"/>
        <end position="83"/>
    </location>
</feature>
<sequence>MRLKLDWIARDVANQLWFTVGLYCLLGVTAALSALFLDRLIPDAVSSRVGADAVDRILGIIAASMLAVATFSISTMVQAFASAATGATPRAAQLVVEDRTAQRALATFIGAFVFSLVGLIALSTGAYGSSGRLILFAATVVVVVLIVVMLLRWIHRLSRLGRLGETIDQVERAVNKAIDDRRQNPCLGGRRAPLLEPPGTPVVSRKIGYVRRIDMGGLSRIAERGQFDICVTALPGTFATLDRRLAVMVACHDDEIAREVANCFQIGDQRSYEQDPRFGLIVLSEVASRALSPAVNDPGTAIDVIGTMVRVLSNWTDGADCPRDEIKYPRIFVPAVAARDLLDDAVAPIARDGAGLVEVGMRLQKAMQALANLGNAEMTEAATAHAELALARARQALSFAPDIQRLSSASTRDT</sequence>
<dbReference type="InterPro" id="IPR018723">
    <property type="entry name" value="DUF2254_membrane"/>
</dbReference>
<dbReference type="RefSeq" id="WP_211909288.1">
    <property type="nucleotide sequence ID" value="NZ_CP036498.1"/>
</dbReference>
<reference evidence="2 3" key="1">
    <citation type="submission" date="2019-02" db="EMBL/GenBank/DDBJ databases">
        <title>Emended description of the genus Rhodopseudomonas and description of Rhodopseudomonas albus sp. nov., a non-phototrophic, heavy-metal-tolerant bacterium isolated from garden soil.</title>
        <authorList>
            <person name="Bao Z."/>
            <person name="Cao W.W."/>
            <person name="Sato Y."/>
            <person name="Nishizawa T."/>
            <person name="Zhao J."/>
            <person name="Guo Y."/>
            <person name="Ohta H."/>
        </authorList>
    </citation>
    <scope>NUCLEOTIDE SEQUENCE [LARGE SCALE GENOMIC DNA]</scope>
    <source>
        <strain evidence="2 3">SK50-23</strain>
    </source>
</reference>
<feature type="transmembrane region" description="Helical" evidence="1">
    <location>
        <begin position="133"/>
        <end position="154"/>
    </location>
</feature>
<gene>
    <name evidence="2" type="ORF">RPMA_19065</name>
</gene>
<dbReference type="EMBL" id="CP036498">
    <property type="protein sequence ID" value="QUS40697.1"/>
    <property type="molecule type" value="Genomic_DNA"/>
</dbReference>
<name>A0ABX8AB35_9BRAD</name>
<dbReference type="Pfam" id="PF10011">
    <property type="entry name" value="DUF2254"/>
    <property type="match status" value="1"/>
</dbReference>
<keyword evidence="1" id="KW-0472">Membrane</keyword>
<evidence type="ECO:0000256" key="1">
    <source>
        <dbReference type="SAM" id="Phobius"/>
    </source>
</evidence>
<proteinExistence type="predicted"/>
<keyword evidence="1" id="KW-0812">Transmembrane</keyword>
<protein>
    <submittedName>
        <fullName evidence="2">DUF2254 domain-containing protein</fullName>
    </submittedName>
</protein>
<dbReference type="Proteomes" id="UP000682843">
    <property type="component" value="Chromosome"/>
</dbReference>
<organism evidence="2 3">
    <name type="scientific">Tardiphaga alba</name>
    <dbReference type="NCBI Taxonomy" id="340268"/>
    <lineage>
        <taxon>Bacteria</taxon>
        <taxon>Pseudomonadati</taxon>
        <taxon>Pseudomonadota</taxon>
        <taxon>Alphaproteobacteria</taxon>
        <taxon>Hyphomicrobiales</taxon>
        <taxon>Nitrobacteraceae</taxon>
        <taxon>Tardiphaga</taxon>
    </lineage>
</organism>
<feature type="transmembrane region" description="Helical" evidence="1">
    <location>
        <begin position="104"/>
        <end position="127"/>
    </location>
</feature>
<feature type="transmembrane region" description="Helical" evidence="1">
    <location>
        <begin position="12"/>
        <end position="37"/>
    </location>
</feature>
<evidence type="ECO:0000313" key="2">
    <source>
        <dbReference type="EMBL" id="QUS40697.1"/>
    </source>
</evidence>
<accession>A0ABX8AB35</accession>
<keyword evidence="1" id="KW-1133">Transmembrane helix</keyword>
<evidence type="ECO:0000313" key="3">
    <source>
        <dbReference type="Proteomes" id="UP000682843"/>
    </source>
</evidence>
<keyword evidence="3" id="KW-1185">Reference proteome</keyword>